<keyword evidence="2" id="KW-0472">Membrane</keyword>
<keyword evidence="5" id="KW-1185">Reference proteome</keyword>
<gene>
    <name evidence="4" type="ORF">APUTEX25_002228</name>
    <name evidence="3" type="ORF">F751_4854</name>
</gene>
<evidence type="ECO:0000313" key="3">
    <source>
        <dbReference type="EMBL" id="KFM26361.1"/>
    </source>
</evidence>
<dbReference type="AlphaFoldDB" id="A0A087SKV7"/>
<evidence type="ECO:0000256" key="2">
    <source>
        <dbReference type="SAM" id="Phobius"/>
    </source>
</evidence>
<feature type="region of interest" description="Disordered" evidence="1">
    <location>
        <begin position="1"/>
        <end position="24"/>
    </location>
</feature>
<reference evidence="3 5" key="1">
    <citation type="journal article" date="2014" name="BMC Genomics">
        <title>Oil accumulation mechanisms of the oleaginous microalga Chlorella protothecoides revealed through its genome, transcriptomes, and proteomes.</title>
        <authorList>
            <person name="Gao C."/>
            <person name="Wang Y."/>
            <person name="Shen Y."/>
            <person name="Yan D."/>
            <person name="He X."/>
            <person name="Dai J."/>
            <person name="Wu Q."/>
        </authorList>
    </citation>
    <scope>NUCLEOTIDE SEQUENCE [LARGE SCALE GENOMIC DNA]</scope>
    <source>
        <strain evidence="3 5">0710</strain>
    </source>
</reference>
<sequence>MDRSTGSAKKKKVMSPAATAPAPVAVPNQEPFGPKLAALCYFGLFASLAICLTGILGLAILMDVRTQEQWYSKTAFAPLWLKFTENNPYTTTLCVNGGAGLAIFLAKRIYEHRSALKAS</sequence>
<accession>A0A087SKV7</accession>
<dbReference type="RefSeq" id="XP_011399257.1">
    <property type="nucleotide sequence ID" value="XM_011400955.1"/>
</dbReference>
<dbReference type="Proteomes" id="UP000279271">
    <property type="component" value="Unassembled WGS sequence"/>
</dbReference>
<evidence type="ECO:0000313" key="6">
    <source>
        <dbReference type="Proteomes" id="UP000279271"/>
    </source>
</evidence>
<dbReference type="Proteomes" id="UP000028924">
    <property type="component" value="Unassembled WGS sequence"/>
</dbReference>
<evidence type="ECO:0000313" key="4">
    <source>
        <dbReference type="EMBL" id="RMZ55370.1"/>
    </source>
</evidence>
<evidence type="ECO:0000313" key="5">
    <source>
        <dbReference type="Proteomes" id="UP000028924"/>
    </source>
</evidence>
<reference evidence="4" key="3">
    <citation type="submission" date="2018-10" db="EMBL/GenBank/DDBJ databases">
        <authorList>
            <person name="Hovde B."/>
            <person name="Zhang X."/>
        </authorList>
    </citation>
    <scope>NUCLEOTIDE SEQUENCE [LARGE SCALE GENOMIC DNA]</scope>
    <source>
        <strain evidence="4">UTEX 25</strain>
    </source>
</reference>
<name>A0A087SKV7_AUXPR</name>
<feature type="transmembrane region" description="Helical" evidence="2">
    <location>
        <begin position="36"/>
        <end position="61"/>
    </location>
</feature>
<dbReference type="GeneID" id="23616245"/>
<protein>
    <submittedName>
        <fullName evidence="3">Uncharacterized protein</fullName>
    </submittedName>
</protein>
<dbReference type="EMBL" id="KL662127">
    <property type="protein sequence ID" value="KFM26361.1"/>
    <property type="molecule type" value="Genomic_DNA"/>
</dbReference>
<reference evidence="6" key="2">
    <citation type="journal article" date="2018" name="Algal Res.">
        <title>Characterization of plant carbon substrate utilization by Auxenochlorella protothecoides.</title>
        <authorList>
            <person name="Vogler B.W."/>
            <person name="Starkenburg S.R."/>
            <person name="Sudasinghe N."/>
            <person name="Schambach J.Y."/>
            <person name="Rollin J.A."/>
            <person name="Pattathil S."/>
            <person name="Barry A.N."/>
        </authorList>
    </citation>
    <scope>NUCLEOTIDE SEQUENCE [LARGE SCALE GENOMIC DNA]</scope>
    <source>
        <strain evidence="6">UTEX 25</strain>
    </source>
</reference>
<keyword evidence="2" id="KW-1133">Transmembrane helix</keyword>
<evidence type="ECO:0000256" key="1">
    <source>
        <dbReference type="SAM" id="MobiDB-lite"/>
    </source>
</evidence>
<dbReference type="KEGG" id="apro:F751_4854"/>
<proteinExistence type="predicted"/>
<dbReference type="EMBL" id="QOKY01000165">
    <property type="protein sequence ID" value="RMZ55370.1"/>
    <property type="molecule type" value="Genomic_DNA"/>
</dbReference>
<reference evidence="4" key="4">
    <citation type="submission" date="2018-11" db="EMBL/GenBank/DDBJ databases">
        <title>Characterization of plant carbon substrate utilization by Auxenochlorella protothecoides.</title>
        <authorList>
            <person name="Vogler B.W."/>
            <person name="Starkenburg S.R."/>
            <person name="Sudasinghe N."/>
            <person name="Schambach J.Y."/>
            <person name="Rollin J.A."/>
            <person name="Pattathil S."/>
            <person name="Barry A.N."/>
        </authorList>
    </citation>
    <scope>NUCLEOTIDE SEQUENCE [LARGE SCALE GENOMIC DNA]</scope>
    <source>
        <strain evidence="4">UTEX 25</strain>
    </source>
</reference>
<organism evidence="3 5">
    <name type="scientific">Auxenochlorella protothecoides</name>
    <name type="common">Green microalga</name>
    <name type="synonym">Chlorella protothecoides</name>
    <dbReference type="NCBI Taxonomy" id="3075"/>
    <lineage>
        <taxon>Eukaryota</taxon>
        <taxon>Viridiplantae</taxon>
        <taxon>Chlorophyta</taxon>
        <taxon>core chlorophytes</taxon>
        <taxon>Trebouxiophyceae</taxon>
        <taxon>Chlorellales</taxon>
        <taxon>Chlorellaceae</taxon>
        <taxon>Auxenochlorella</taxon>
    </lineage>
</organism>
<keyword evidence="2" id="KW-0812">Transmembrane</keyword>